<feature type="region of interest" description="Disordered" evidence="1">
    <location>
        <begin position="1"/>
        <end position="46"/>
    </location>
</feature>
<dbReference type="OMA" id="NFYKDAY"/>
<dbReference type="SUPFAM" id="SSF117839">
    <property type="entry name" value="WWE domain"/>
    <property type="match status" value="1"/>
</dbReference>
<gene>
    <name evidence="4" type="ORF">FDP41_000356</name>
</gene>
<feature type="compositionally biased region" description="Polar residues" evidence="1">
    <location>
        <begin position="122"/>
        <end position="132"/>
    </location>
</feature>
<dbReference type="InterPro" id="IPR037197">
    <property type="entry name" value="WWE_dom_sf"/>
</dbReference>
<dbReference type="VEuPathDB" id="AmoebaDB:NF0005080"/>
<dbReference type="InterPro" id="IPR011333">
    <property type="entry name" value="SKP1/BTB/POZ_sf"/>
</dbReference>
<evidence type="ECO:0000313" key="5">
    <source>
        <dbReference type="Proteomes" id="UP000444721"/>
    </source>
</evidence>
<dbReference type="GO" id="GO:0051260">
    <property type="term" value="P:protein homooligomerization"/>
    <property type="evidence" value="ECO:0007669"/>
    <property type="project" value="InterPro"/>
</dbReference>
<dbReference type="VEuPathDB" id="AmoebaDB:FDP41_000356"/>
<dbReference type="SUPFAM" id="SSF54695">
    <property type="entry name" value="POZ domain"/>
    <property type="match status" value="2"/>
</dbReference>
<dbReference type="InterPro" id="IPR018123">
    <property type="entry name" value="WWE-dom_subgr"/>
</dbReference>
<dbReference type="Pfam" id="PF02825">
    <property type="entry name" value="WWE"/>
    <property type="match status" value="1"/>
</dbReference>
<dbReference type="InterPro" id="IPR003131">
    <property type="entry name" value="T1-type_BTB"/>
</dbReference>
<dbReference type="PROSITE" id="PS50097">
    <property type="entry name" value="BTB"/>
    <property type="match status" value="1"/>
</dbReference>
<dbReference type="SMART" id="SM00678">
    <property type="entry name" value="WWE"/>
    <property type="match status" value="1"/>
</dbReference>
<feature type="compositionally biased region" description="Basic and acidic residues" evidence="1">
    <location>
        <begin position="10"/>
        <end position="21"/>
    </location>
</feature>
<dbReference type="Gene3D" id="3.30.720.50">
    <property type="match status" value="1"/>
</dbReference>
<dbReference type="PROSITE" id="PS50918">
    <property type="entry name" value="WWE"/>
    <property type="match status" value="1"/>
</dbReference>
<feature type="compositionally biased region" description="Low complexity" evidence="1">
    <location>
        <begin position="599"/>
        <end position="611"/>
    </location>
</feature>
<dbReference type="AlphaFoldDB" id="A0A6A5C582"/>
<dbReference type="Gene3D" id="3.30.710.10">
    <property type="entry name" value="Potassium Channel Kv1.1, Chain A"/>
    <property type="match status" value="2"/>
</dbReference>
<dbReference type="Proteomes" id="UP000444721">
    <property type="component" value="Unassembled WGS sequence"/>
</dbReference>
<sequence>MLSSSSSHHQQQDHEELDHNNNKRKRFTSGSQENQDDETSAAKDISIMDMNPSNYVHVRETIERYKIKKLLHFKKQWEGIEARKKEIEFLEKFLLGKTSATNVSSSSELGTHSFATRKKETGSSQELLSQGENDPVDSNKASFDDYLLSPQKNLKDLLEQQGHDNLIRFNVGGKIFTTTKTTISKRENMLKTMINSEFGIDRDSSGAIMLDRNPDFFPIILEHLRTGSTTHCGLWEERNEETLPKFKELLEESGFFGTQRLSKAIRIIINEIEHKIKTKSEPPTPINYTHKKLTDETLDNTMVSTGQDKADQEWIENFMSLTISEKEIADSYFTSLEKKIKEENEILNSKEKEIAFSARTDIVFNVRGVKYTVPLRKIVSHPECILNDFLSALEPSKENQSVQNEIFIDRDPEIFGVILTYLQTGQANIFNLEKHKQKQVYRECKLLNLTGLLDYWNPLRYPIETIGEENIKMKEEEDYIRHLFATDRENPVLNDPYLLLFNIFENEKTRASFKKEDPPGQVPLIFNFENPLEKSELTQKQAIVVPPVPRICACRAQFIAQFNAFTYGIFKDMDWSNIVCAGGAVVAALMSHDSKKESTSGASTESTSIEEQASSWDVDDTCEENPEDDGFEIEDDDENVFTDSDDEKSAQSSLDNPFGFKSSTLGFYSQPIETTADKELANTLTYSVWSKSDVDLFIYGLSEKEAEEKINYLFTLFKSNLNGHVYRKYFMNSGYSQLQDDILIVRTEHSVTFYFQYPIRPVQIILRIYKSITEVLCGFDIDSVTFGFDGSQVFCLPRGRRAINTRCNLVDPSRQSKTYEIRLLKYAKRGFRIAIPGYDETKIKNEILLAGKPAYSPIRRRRKYRYYMNDTPRADVSKMTGLARLLVIKQATKFSRNVEKAVNGKSLEKEEMNIHDYDQLCLPYNSLTTAAMNYETTKRVVQFFQEKLNMKPHFEFALNDVTSVLHASGGKSTISPDVKWITIEPGRQYIGSFHPSTTNFYKDAYTSQLAKKPVVIPKKKKVRITWHWQHKANYNEYTKEISALIERAYQKYKKKKSEHKVAISSTHYIDFNQNKQISLEDRTRMRHVKRTKVKLPEK</sequence>
<evidence type="ECO:0000256" key="1">
    <source>
        <dbReference type="SAM" id="MobiDB-lite"/>
    </source>
</evidence>
<dbReference type="GeneID" id="68107574"/>
<feature type="compositionally biased region" description="Acidic residues" evidence="1">
    <location>
        <begin position="617"/>
        <end position="646"/>
    </location>
</feature>
<proteinExistence type="predicted"/>
<dbReference type="EMBL" id="VFQX01000002">
    <property type="protein sequence ID" value="KAF0984457.1"/>
    <property type="molecule type" value="Genomic_DNA"/>
</dbReference>
<evidence type="ECO:0008006" key="6">
    <source>
        <dbReference type="Google" id="ProtNLM"/>
    </source>
</evidence>
<dbReference type="PANTHER" id="PTHR43558:SF6">
    <property type="entry name" value="REDUCTASE, PUTATIVE (AFU_ORTHOLOGUE AFUA_3G10540)-RELATED"/>
    <property type="match status" value="1"/>
</dbReference>
<dbReference type="Pfam" id="PF02214">
    <property type="entry name" value="BTB_2"/>
    <property type="match status" value="2"/>
</dbReference>
<evidence type="ECO:0000313" key="4">
    <source>
        <dbReference type="EMBL" id="KAF0984457.1"/>
    </source>
</evidence>
<feature type="domain" description="WWE" evidence="3">
    <location>
        <begin position="1009"/>
        <end position="1090"/>
    </location>
</feature>
<dbReference type="RefSeq" id="XP_044569170.1">
    <property type="nucleotide sequence ID" value="XM_044706877.1"/>
</dbReference>
<reference evidence="4 5" key="1">
    <citation type="journal article" date="2019" name="Sci. Rep.">
        <title>Nanopore sequencing improves the draft genome of the human pathogenic amoeba Naegleria fowleri.</title>
        <authorList>
            <person name="Liechti N."/>
            <person name="Schurch N."/>
            <person name="Bruggmann R."/>
            <person name="Wittwer M."/>
        </authorList>
    </citation>
    <scope>NUCLEOTIDE SEQUENCE [LARGE SCALE GENOMIC DNA]</scope>
    <source>
        <strain evidence="4 5">ATCC 30894</strain>
    </source>
</reference>
<dbReference type="InterPro" id="IPR004170">
    <property type="entry name" value="WWE_dom"/>
</dbReference>
<dbReference type="InterPro" id="IPR000210">
    <property type="entry name" value="BTB/POZ_dom"/>
</dbReference>
<feature type="domain" description="BTB" evidence="2">
    <location>
        <begin position="163"/>
        <end position="227"/>
    </location>
</feature>
<dbReference type="InterPro" id="IPR053354">
    <property type="entry name" value="MGDG_epimerase"/>
</dbReference>
<feature type="region of interest" description="Disordered" evidence="1">
    <location>
        <begin position="596"/>
        <end position="656"/>
    </location>
</feature>
<dbReference type="GO" id="GO:0008270">
    <property type="term" value="F:zinc ion binding"/>
    <property type="evidence" value="ECO:0007669"/>
    <property type="project" value="InterPro"/>
</dbReference>
<evidence type="ECO:0000259" key="3">
    <source>
        <dbReference type="PROSITE" id="PS50918"/>
    </source>
</evidence>
<protein>
    <recommendedName>
        <fullName evidence="6">BTB domain-containing protein</fullName>
    </recommendedName>
</protein>
<accession>A0A6A5C582</accession>
<keyword evidence="5" id="KW-1185">Reference proteome</keyword>
<feature type="compositionally biased region" description="Polar residues" evidence="1">
    <location>
        <begin position="101"/>
        <end position="114"/>
    </location>
</feature>
<dbReference type="CDD" id="cd18316">
    <property type="entry name" value="BTB_POZ_KCTD-like"/>
    <property type="match status" value="1"/>
</dbReference>
<dbReference type="SMART" id="SM00225">
    <property type="entry name" value="BTB"/>
    <property type="match status" value="2"/>
</dbReference>
<dbReference type="VEuPathDB" id="AmoebaDB:NfTy_000590"/>
<name>A0A6A5C582_NAEFO</name>
<comment type="caution">
    <text evidence="4">The sequence shown here is derived from an EMBL/GenBank/DDBJ whole genome shotgun (WGS) entry which is preliminary data.</text>
</comment>
<feature type="region of interest" description="Disordered" evidence="1">
    <location>
        <begin position="101"/>
        <end position="142"/>
    </location>
</feature>
<dbReference type="OrthoDB" id="539213at2759"/>
<dbReference type="PANTHER" id="PTHR43558">
    <property type="entry name" value="REDUCTASE, PUTATIVE (AFU_ORTHOLOGUE AFUA_3G10540)-RELATED"/>
    <property type="match status" value="1"/>
</dbReference>
<organism evidence="4 5">
    <name type="scientific">Naegleria fowleri</name>
    <name type="common">Brain eating amoeba</name>
    <dbReference type="NCBI Taxonomy" id="5763"/>
    <lineage>
        <taxon>Eukaryota</taxon>
        <taxon>Discoba</taxon>
        <taxon>Heterolobosea</taxon>
        <taxon>Tetramitia</taxon>
        <taxon>Eutetramitia</taxon>
        <taxon>Vahlkampfiidae</taxon>
        <taxon>Naegleria</taxon>
    </lineage>
</organism>
<evidence type="ECO:0000259" key="2">
    <source>
        <dbReference type="PROSITE" id="PS50097"/>
    </source>
</evidence>